<dbReference type="EMBL" id="GBXM01020738">
    <property type="protein sequence ID" value="JAH87839.1"/>
    <property type="molecule type" value="Transcribed_RNA"/>
</dbReference>
<accession>A0A0E9WBS5</accession>
<evidence type="ECO:0000313" key="1">
    <source>
        <dbReference type="EMBL" id="JAH87839.1"/>
    </source>
</evidence>
<sequence>MILGSENHTLLWLHCFMMFLHKMGHIVFQKEKYVSQTPL</sequence>
<reference evidence="1" key="1">
    <citation type="submission" date="2014-11" db="EMBL/GenBank/DDBJ databases">
        <authorList>
            <person name="Amaro Gonzalez C."/>
        </authorList>
    </citation>
    <scope>NUCLEOTIDE SEQUENCE</scope>
</reference>
<organism evidence="1">
    <name type="scientific">Anguilla anguilla</name>
    <name type="common">European freshwater eel</name>
    <name type="synonym">Muraena anguilla</name>
    <dbReference type="NCBI Taxonomy" id="7936"/>
    <lineage>
        <taxon>Eukaryota</taxon>
        <taxon>Metazoa</taxon>
        <taxon>Chordata</taxon>
        <taxon>Craniata</taxon>
        <taxon>Vertebrata</taxon>
        <taxon>Euteleostomi</taxon>
        <taxon>Actinopterygii</taxon>
        <taxon>Neopterygii</taxon>
        <taxon>Teleostei</taxon>
        <taxon>Anguilliformes</taxon>
        <taxon>Anguillidae</taxon>
        <taxon>Anguilla</taxon>
    </lineage>
</organism>
<reference evidence="1" key="2">
    <citation type="journal article" date="2015" name="Fish Shellfish Immunol.">
        <title>Early steps in the European eel (Anguilla anguilla)-Vibrio vulnificus interaction in the gills: Role of the RtxA13 toxin.</title>
        <authorList>
            <person name="Callol A."/>
            <person name="Pajuelo D."/>
            <person name="Ebbesson L."/>
            <person name="Teles M."/>
            <person name="MacKenzie S."/>
            <person name="Amaro C."/>
        </authorList>
    </citation>
    <scope>NUCLEOTIDE SEQUENCE</scope>
</reference>
<protein>
    <submittedName>
        <fullName evidence="1">Uncharacterized protein</fullName>
    </submittedName>
</protein>
<name>A0A0E9WBS5_ANGAN</name>
<dbReference type="AlphaFoldDB" id="A0A0E9WBS5"/>
<proteinExistence type="predicted"/>